<proteinExistence type="inferred from homology"/>
<name>A0A3B0XA31_9ZZZZ</name>
<dbReference type="InterPro" id="IPR036513">
    <property type="entry name" value="STAS_dom_sf"/>
</dbReference>
<feature type="domain" description="STAS" evidence="2">
    <location>
        <begin position="1"/>
        <end position="104"/>
    </location>
</feature>
<dbReference type="Pfam" id="PF01740">
    <property type="entry name" value="STAS"/>
    <property type="match status" value="1"/>
</dbReference>
<dbReference type="SUPFAM" id="SSF52091">
    <property type="entry name" value="SpoIIaa-like"/>
    <property type="match status" value="1"/>
</dbReference>
<dbReference type="AlphaFoldDB" id="A0A3B0XA31"/>
<dbReference type="CDD" id="cd07043">
    <property type="entry name" value="STAS_anti-anti-sigma_factors"/>
    <property type="match status" value="1"/>
</dbReference>
<dbReference type="InterPro" id="IPR003658">
    <property type="entry name" value="Anti-sigma_ant"/>
</dbReference>
<accession>A0A3B0XA31</accession>
<dbReference type="PANTHER" id="PTHR33495">
    <property type="entry name" value="ANTI-SIGMA FACTOR ANTAGONIST TM_1081-RELATED-RELATED"/>
    <property type="match status" value="1"/>
</dbReference>
<dbReference type="GO" id="GO:0043856">
    <property type="term" value="F:anti-sigma factor antagonist activity"/>
    <property type="evidence" value="ECO:0007669"/>
    <property type="project" value="InterPro"/>
</dbReference>
<evidence type="ECO:0000259" key="2">
    <source>
        <dbReference type="PROSITE" id="PS50801"/>
    </source>
</evidence>
<dbReference type="NCBIfam" id="TIGR00377">
    <property type="entry name" value="ant_ant_sig"/>
    <property type="match status" value="1"/>
</dbReference>
<dbReference type="EMBL" id="UOFH01000104">
    <property type="protein sequence ID" value="VAW59767.1"/>
    <property type="molecule type" value="Genomic_DNA"/>
</dbReference>
<protein>
    <recommendedName>
        <fullName evidence="2">STAS domain-containing protein</fullName>
    </recommendedName>
</protein>
<organism evidence="3">
    <name type="scientific">hydrothermal vent metagenome</name>
    <dbReference type="NCBI Taxonomy" id="652676"/>
    <lineage>
        <taxon>unclassified sequences</taxon>
        <taxon>metagenomes</taxon>
        <taxon>ecological metagenomes</taxon>
    </lineage>
</organism>
<dbReference type="InterPro" id="IPR002645">
    <property type="entry name" value="STAS_dom"/>
</dbReference>
<dbReference type="Gene3D" id="3.30.750.24">
    <property type="entry name" value="STAS domain"/>
    <property type="match status" value="1"/>
</dbReference>
<evidence type="ECO:0000313" key="3">
    <source>
        <dbReference type="EMBL" id="VAW59767.1"/>
    </source>
</evidence>
<dbReference type="PANTHER" id="PTHR33495:SF2">
    <property type="entry name" value="ANTI-SIGMA FACTOR ANTAGONIST TM_1081-RELATED"/>
    <property type="match status" value="1"/>
</dbReference>
<reference evidence="3" key="1">
    <citation type="submission" date="2018-06" db="EMBL/GenBank/DDBJ databases">
        <authorList>
            <person name="Zhirakovskaya E."/>
        </authorList>
    </citation>
    <scope>NUCLEOTIDE SEQUENCE</scope>
</reference>
<comment type="similarity">
    <text evidence="1">Belongs to the anti-sigma-factor antagonist family.</text>
</comment>
<sequence>MEYTIKKHLDYSVISLAGDIDLNESPNVRHQILESLKINLNLLIDLSKVDYIDSSGVASLVEGLQTARSQKLNFALVGVSESAIQVLQLARLDTVFTIYDSINDVDINE</sequence>
<gene>
    <name evidence="3" type="ORF">MNBD_GAMMA08-654</name>
</gene>
<evidence type="ECO:0000256" key="1">
    <source>
        <dbReference type="ARBA" id="ARBA00009013"/>
    </source>
</evidence>
<dbReference type="PROSITE" id="PS50801">
    <property type="entry name" value="STAS"/>
    <property type="match status" value="1"/>
</dbReference>